<dbReference type="InterPro" id="IPR058199">
    <property type="entry name" value="BlaB//VIM/IMP-1"/>
</dbReference>
<dbReference type="InterPro" id="IPR036866">
    <property type="entry name" value="RibonucZ/Hydroxyglut_hydro"/>
</dbReference>
<dbReference type="PROSITE" id="PS00744">
    <property type="entry name" value="BETA_LACTAMASE_B_2"/>
    <property type="match status" value="1"/>
</dbReference>
<evidence type="ECO:0000256" key="3">
    <source>
        <dbReference type="ARBA" id="ARBA00002242"/>
    </source>
</evidence>
<dbReference type="Gene3D" id="3.60.15.10">
    <property type="entry name" value="Ribonuclease Z/Hydroxyacylglutathione hydrolase-like"/>
    <property type="match status" value="1"/>
</dbReference>
<dbReference type="NCBIfam" id="NF033088">
    <property type="entry name" value="bla_subclass_B1"/>
    <property type="match status" value="1"/>
</dbReference>
<feature type="domain" description="Metallo-beta-lactamase" evidence="15">
    <location>
        <begin position="53"/>
        <end position="222"/>
    </location>
</feature>
<dbReference type="SMR" id="A0A077EG89"/>
<dbReference type="NCBIfam" id="NF012146">
    <property type="entry name" value="blaB-IND-MUS"/>
    <property type="match status" value="1"/>
</dbReference>
<evidence type="ECO:0000256" key="2">
    <source>
        <dbReference type="ARBA" id="ARBA00001947"/>
    </source>
</evidence>
<evidence type="ECO:0000259" key="15">
    <source>
        <dbReference type="SMART" id="SM00849"/>
    </source>
</evidence>
<dbReference type="NCBIfam" id="NF012229">
    <property type="entry name" value="bla_class_B_core"/>
    <property type="match status" value="1"/>
</dbReference>
<dbReference type="CARD" id="ARO:3000579">
    <property type="molecule name" value="Cmen_BlaB"/>
    <property type="mechanism identifier" value="ARO:0001004"/>
    <property type="mechanism name" value="antibiotic inactivation"/>
</dbReference>
<keyword evidence="9" id="KW-0574">Periplasm</keyword>
<sequence>MLKKIKISLILALGLTSLKAFGQENPDVKIEKLKDNLYVYTTYNTFNGTKYAANAVYLVTDKGVVVIDCPWGEDKFKSFTDEIYKKHGKKVIMNIATHSHDDRAGGLEYFGKIGAKTYSTKMTDSILAKENKPRAQYTFDNNKSFKVGKSEFQVYYPGKGHTADNVVVWFPKEKVLVGGCIIKSADSKDLGYIGEAYVNDWTQSVHNIQQKFSGAQYVVAGHDDWKDQRSIQHTLDLINEYQQKQKASN</sequence>
<dbReference type="GO" id="GO:0046677">
    <property type="term" value="P:response to antibiotic"/>
    <property type="evidence" value="ECO:0007669"/>
    <property type="project" value="UniProtKB-UniRule"/>
</dbReference>
<evidence type="ECO:0000256" key="6">
    <source>
        <dbReference type="ARBA" id="ARBA00011245"/>
    </source>
</evidence>
<evidence type="ECO:0000256" key="10">
    <source>
        <dbReference type="ARBA" id="ARBA00022801"/>
    </source>
</evidence>
<dbReference type="EC" id="3.5.2.6" evidence="13"/>
<comment type="cofactor">
    <cofactor evidence="2 13">
        <name>Zn(2+)</name>
        <dbReference type="ChEBI" id="CHEBI:29105"/>
    </cofactor>
</comment>
<evidence type="ECO:0000256" key="12">
    <source>
        <dbReference type="ARBA" id="ARBA00023251"/>
    </source>
</evidence>
<comment type="subcellular location">
    <subcellularLocation>
        <location evidence="4">Periplasm</location>
    </subcellularLocation>
</comment>
<protein>
    <recommendedName>
        <fullName evidence="13">Beta-lactamase</fullName>
        <ecNumber evidence="13">3.5.2.6</ecNumber>
    </recommendedName>
</protein>
<keyword evidence="8 14" id="KW-0732">Signal</keyword>
<dbReference type="PANTHER" id="PTHR42951">
    <property type="entry name" value="METALLO-BETA-LACTAMASE DOMAIN-CONTAINING"/>
    <property type="match status" value="1"/>
</dbReference>
<dbReference type="PROSITE" id="PS00743">
    <property type="entry name" value="BETA_LACTAMASE_B_1"/>
    <property type="match status" value="1"/>
</dbReference>
<dbReference type="HOGENOM" id="CLU_068048_0_0_10"/>
<reference evidence="16" key="2">
    <citation type="journal article" date="2015" name="Genome Biol. Evol.">
        <title>Complete Genome Sequence and Transcriptomic Analysis of the Novel Pathogen Elizabethkingia anophelis in Response to Oxidative Stress.</title>
        <authorList>
            <person name="Li Y."/>
            <person name="Liu Y."/>
            <person name="Chew S.C."/>
            <person name="Tay M."/>
            <person name="Salido M.M."/>
            <person name="Teo J."/>
            <person name="Lauro F.M."/>
            <person name="Givskov M."/>
            <person name="Yang L."/>
        </authorList>
    </citation>
    <scope>NUCLEOTIDE SEQUENCE</scope>
    <source>
        <strain evidence="16">NUHP1</strain>
    </source>
</reference>
<evidence type="ECO:0000256" key="7">
    <source>
        <dbReference type="ARBA" id="ARBA00022723"/>
    </source>
</evidence>
<dbReference type="CDD" id="cd16316">
    <property type="entry name" value="BlaB-like_MBL-B1"/>
    <property type="match status" value="1"/>
</dbReference>
<evidence type="ECO:0000313" key="17">
    <source>
        <dbReference type="Proteomes" id="UP000028933"/>
    </source>
</evidence>
<keyword evidence="10 13" id="KW-0378">Hydrolase</keyword>
<evidence type="ECO:0000256" key="8">
    <source>
        <dbReference type="ARBA" id="ARBA00022729"/>
    </source>
</evidence>
<comment type="function">
    <text evidence="3">Confers resistance to the different beta-lactams antibiotics (penicillin, cephalosporin and carbapenem) via the hydrolysis of the beta-lactam ring.</text>
</comment>
<dbReference type="FunFam" id="3.60.15.10:FF:000096">
    <property type="entry name" value="Metallo-beta-lactamase type 2"/>
    <property type="match status" value="1"/>
</dbReference>
<feature type="signal peptide" evidence="14">
    <location>
        <begin position="1"/>
        <end position="22"/>
    </location>
</feature>
<dbReference type="GO" id="GO:0008270">
    <property type="term" value="F:zinc ion binding"/>
    <property type="evidence" value="ECO:0007669"/>
    <property type="project" value="InterPro"/>
</dbReference>
<comment type="similarity">
    <text evidence="5 13">Belongs to the metallo-beta-lactamase superfamily. Class-B beta-lactamase family.</text>
</comment>
<evidence type="ECO:0000256" key="13">
    <source>
        <dbReference type="RuleBase" id="RU361140"/>
    </source>
</evidence>
<keyword evidence="11 13" id="KW-0862">Zinc</keyword>
<reference evidence="16" key="1">
    <citation type="journal article" date="2013" name="Lancet">
        <title>First case of E anophelis outbreak in an intensive-care unit.</title>
        <authorList>
            <person name="Teo J."/>
            <person name="Tan S.Y."/>
            <person name="Tay M."/>
            <person name="Ding Y."/>
            <person name="Kjelleberg S."/>
            <person name="Givskov M."/>
            <person name="Lin R.T."/>
            <person name="Yang L."/>
        </authorList>
    </citation>
    <scope>NUCLEOTIDE SEQUENCE [LARGE SCALE GENOMIC DNA]</scope>
    <source>
        <strain evidence="16">NUHP1</strain>
    </source>
</reference>
<evidence type="ECO:0000256" key="11">
    <source>
        <dbReference type="ARBA" id="ARBA00022833"/>
    </source>
</evidence>
<dbReference type="GO" id="GO:0008800">
    <property type="term" value="F:beta-lactamase activity"/>
    <property type="evidence" value="ECO:0007669"/>
    <property type="project" value="UniProtKB-UniRule"/>
</dbReference>
<comment type="catalytic activity">
    <reaction evidence="1 13">
        <text>a beta-lactam + H2O = a substituted beta-amino acid</text>
        <dbReference type="Rhea" id="RHEA:20401"/>
        <dbReference type="ChEBI" id="CHEBI:15377"/>
        <dbReference type="ChEBI" id="CHEBI:35627"/>
        <dbReference type="ChEBI" id="CHEBI:140347"/>
        <dbReference type="EC" id="3.5.2.6"/>
    </reaction>
</comment>
<dbReference type="Pfam" id="PF00753">
    <property type="entry name" value="Lactamase_B"/>
    <property type="match status" value="1"/>
</dbReference>
<gene>
    <name evidence="16" type="ORF">BD94_2866</name>
</gene>
<dbReference type="AlphaFoldDB" id="A0A077EG89"/>
<dbReference type="GO" id="GO:0017001">
    <property type="term" value="P:antibiotic catabolic process"/>
    <property type="evidence" value="ECO:0007669"/>
    <property type="project" value="InterPro"/>
</dbReference>
<dbReference type="RefSeq" id="WP_029728367.1">
    <property type="nucleotide sequence ID" value="NG_067210.1"/>
</dbReference>
<dbReference type="SUPFAM" id="SSF56281">
    <property type="entry name" value="Metallo-hydrolase/oxidoreductase"/>
    <property type="match status" value="1"/>
</dbReference>
<dbReference type="KEGG" id="eao:BD94_2866"/>
<feature type="chain" id="PRO_5001717686" description="Beta-lactamase" evidence="14">
    <location>
        <begin position="23"/>
        <end position="249"/>
    </location>
</feature>
<dbReference type="eggNOG" id="COG0491">
    <property type="taxonomic scope" value="Bacteria"/>
</dbReference>
<dbReference type="NCBIfam" id="NF033107">
    <property type="entry name" value="blaB"/>
    <property type="match status" value="1"/>
</dbReference>
<evidence type="ECO:0000256" key="14">
    <source>
        <dbReference type="SAM" id="SignalP"/>
    </source>
</evidence>
<evidence type="ECO:0000313" key="16">
    <source>
        <dbReference type="EMBL" id="AIL46641.1"/>
    </source>
</evidence>
<dbReference type="InterPro" id="IPR001018">
    <property type="entry name" value="Beta-lactamase_class-B_CS"/>
</dbReference>
<dbReference type="InterPro" id="IPR001279">
    <property type="entry name" value="Metallo-B-lactamas"/>
</dbReference>
<dbReference type="EMBL" id="CP007547">
    <property type="protein sequence ID" value="AIL46641.1"/>
    <property type="molecule type" value="Genomic_DNA"/>
</dbReference>
<keyword evidence="7 13" id="KW-0479">Metal-binding</keyword>
<accession>A0A077EG89</accession>
<dbReference type="PANTHER" id="PTHR42951:SF4">
    <property type="entry name" value="ACYL-COENZYME A THIOESTERASE MBLAC2"/>
    <property type="match status" value="1"/>
</dbReference>
<evidence type="ECO:0000256" key="4">
    <source>
        <dbReference type="ARBA" id="ARBA00004418"/>
    </source>
</evidence>
<name>A0A077EG89_9FLAO</name>
<proteinExistence type="inferred from homology"/>
<evidence type="ECO:0000256" key="1">
    <source>
        <dbReference type="ARBA" id="ARBA00001526"/>
    </source>
</evidence>
<keyword evidence="12 13" id="KW-0046">Antibiotic resistance</keyword>
<dbReference type="Proteomes" id="UP000028933">
    <property type="component" value="Chromosome"/>
</dbReference>
<evidence type="ECO:0000256" key="5">
    <source>
        <dbReference type="ARBA" id="ARBA00005250"/>
    </source>
</evidence>
<evidence type="ECO:0000256" key="9">
    <source>
        <dbReference type="ARBA" id="ARBA00022764"/>
    </source>
</evidence>
<dbReference type="STRING" id="1338011.BD94_2866"/>
<comment type="subunit">
    <text evidence="6">Monomer.</text>
</comment>
<organism evidence="16 17">
    <name type="scientific">Elizabethkingia anophelis NUHP1</name>
    <dbReference type="NCBI Taxonomy" id="1338011"/>
    <lineage>
        <taxon>Bacteria</taxon>
        <taxon>Pseudomonadati</taxon>
        <taxon>Bacteroidota</taxon>
        <taxon>Flavobacteriia</taxon>
        <taxon>Flavobacteriales</taxon>
        <taxon>Weeksellaceae</taxon>
        <taxon>Elizabethkingia</taxon>
    </lineage>
</organism>
<dbReference type="InterPro" id="IPR050855">
    <property type="entry name" value="NDM-1-like"/>
</dbReference>
<dbReference type="SMART" id="SM00849">
    <property type="entry name" value="Lactamase_B"/>
    <property type="match status" value="1"/>
</dbReference>
<dbReference type="GO" id="GO:0042597">
    <property type="term" value="C:periplasmic space"/>
    <property type="evidence" value="ECO:0007669"/>
    <property type="project" value="UniProtKB-SubCell"/>
</dbReference>